<dbReference type="SUPFAM" id="SSF57701">
    <property type="entry name" value="Zn2/Cys6 DNA-binding domain"/>
    <property type="match status" value="1"/>
</dbReference>
<accession>A0A6A6T630</accession>
<dbReference type="GO" id="GO:0003677">
    <property type="term" value="F:DNA binding"/>
    <property type="evidence" value="ECO:0007669"/>
    <property type="project" value="InterPro"/>
</dbReference>
<dbReference type="CDD" id="cd12148">
    <property type="entry name" value="fungal_TF_MHR"/>
    <property type="match status" value="1"/>
</dbReference>
<dbReference type="GO" id="GO:0006351">
    <property type="term" value="P:DNA-templated transcription"/>
    <property type="evidence" value="ECO:0007669"/>
    <property type="project" value="InterPro"/>
</dbReference>
<keyword evidence="5" id="KW-1185">Reference proteome</keyword>
<dbReference type="PANTHER" id="PTHR47256:SF1">
    <property type="entry name" value="ZN(II)2CYS6 TRANSCRIPTION FACTOR (EUROFUNG)"/>
    <property type="match status" value="1"/>
</dbReference>
<dbReference type="AlphaFoldDB" id="A0A6A6T630"/>
<dbReference type="EMBL" id="MU004353">
    <property type="protein sequence ID" value="KAF2655122.1"/>
    <property type="molecule type" value="Genomic_DNA"/>
</dbReference>
<dbReference type="InterPro" id="IPR036864">
    <property type="entry name" value="Zn2-C6_fun-type_DNA-bd_sf"/>
</dbReference>
<evidence type="ECO:0000256" key="2">
    <source>
        <dbReference type="ARBA" id="ARBA00023242"/>
    </source>
</evidence>
<dbReference type="Pfam" id="PF00172">
    <property type="entry name" value="Zn_clus"/>
    <property type="match status" value="1"/>
</dbReference>
<dbReference type="Pfam" id="PF04082">
    <property type="entry name" value="Fungal_trans"/>
    <property type="match status" value="1"/>
</dbReference>
<dbReference type="GO" id="GO:0008270">
    <property type="term" value="F:zinc ion binding"/>
    <property type="evidence" value="ECO:0007669"/>
    <property type="project" value="InterPro"/>
</dbReference>
<proteinExistence type="predicted"/>
<dbReference type="InterPro" id="IPR053187">
    <property type="entry name" value="Notoamide_regulator"/>
</dbReference>
<dbReference type="Gene3D" id="4.10.240.10">
    <property type="entry name" value="Zn(2)-C6 fungal-type DNA-binding domain"/>
    <property type="match status" value="1"/>
</dbReference>
<dbReference type="GO" id="GO:0000981">
    <property type="term" value="F:DNA-binding transcription factor activity, RNA polymerase II-specific"/>
    <property type="evidence" value="ECO:0007669"/>
    <property type="project" value="InterPro"/>
</dbReference>
<dbReference type="PANTHER" id="PTHR47256">
    <property type="entry name" value="ZN(II)2CYS6 TRANSCRIPTION FACTOR (EUROFUNG)-RELATED"/>
    <property type="match status" value="1"/>
</dbReference>
<keyword evidence="1" id="KW-0479">Metal-binding</keyword>
<dbReference type="InterPro" id="IPR001138">
    <property type="entry name" value="Zn2Cys6_DnaBD"/>
</dbReference>
<dbReference type="SMART" id="SM00066">
    <property type="entry name" value="GAL4"/>
    <property type="match status" value="1"/>
</dbReference>
<dbReference type="OrthoDB" id="426882at2759"/>
<dbReference type="CDD" id="cd00067">
    <property type="entry name" value="GAL4"/>
    <property type="match status" value="1"/>
</dbReference>
<sequence>MYPLRPLLPAVRGSRTEAPVERPSKRPKVSSACQACRQRKSKCDGIQPTCHACATHETVCYYPATETRLIRQRYNELRQREAIHEELVELLRDMTERDAAEVVRRLQAGMDVASIVNHVRDGNLLIQLSLAPETRRLYEFPYLSGMPSHLFTANNPYLHSLLYEAALSCQVPRSSQRQLSNVDSLVPLGQHTDRGSRQPAADATQYHSAYLMPHHAARMVEPIVDKITATPWTCVISDNRLLKRLVCSYFYYPHPCGPFVHKDLFLGDMAAGRARFCSPLLVNAMLAIAVQSCYEIPNRSKVWLPDSLTYKLMAEARRLWDLEPSGKPRITTIQVALILSYTTTNNSLDKIGTMYLEQAIGMSKDLDLFGLNDHDKSTKMGKARIFTAWAVFSWQALFDYYFFRPPHLRQPPQVPLPDPRVEPQWYGEIWVQYPPNQTLDPLYLGHKLQAEAILHTIMNEIGLLSFGETPLRPLTLDEIGVLKRKLDAWMATLPEPLQPKRLVFPHHLTLHVQYYQLVIALMKLIPTPGPSDVPTVSNICAGETPPSILHRADLMLETVMRLYYMRHSFDSCDPWIAFALAIIGNTAITNLSTGSSNEPRILDAYLSTLILSAQGLNSQSLHYHLGTLLAIQLQSAMESKDLQRVQTYVTAAGINSHDQGLIAQHSHSQWPLPIIGINEDPEKVRLKNLVKALEDVEIQSRDMSSPEGTPPPG</sequence>
<evidence type="ECO:0000313" key="5">
    <source>
        <dbReference type="Proteomes" id="UP000799324"/>
    </source>
</evidence>
<reference evidence="4" key="1">
    <citation type="journal article" date="2020" name="Stud. Mycol.">
        <title>101 Dothideomycetes genomes: a test case for predicting lifestyles and emergence of pathogens.</title>
        <authorList>
            <person name="Haridas S."/>
            <person name="Albert R."/>
            <person name="Binder M."/>
            <person name="Bloem J."/>
            <person name="Labutti K."/>
            <person name="Salamov A."/>
            <person name="Andreopoulos B."/>
            <person name="Baker S."/>
            <person name="Barry K."/>
            <person name="Bills G."/>
            <person name="Bluhm B."/>
            <person name="Cannon C."/>
            <person name="Castanera R."/>
            <person name="Culley D."/>
            <person name="Daum C."/>
            <person name="Ezra D."/>
            <person name="Gonzalez J."/>
            <person name="Henrissat B."/>
            <person name="Kuo A."/>
            <person name="Liang C."/>
            <person name="Lipzen A."/>
            <person name="Lutzoni F."/>
            <person name="Magnuson J."/>
            <person name="Mondo S."/>
            <person name="Nolan M."/>
            <person name="Ohm R."/>
            <person name="Pangilinan J."/>
            <person name="Park H.-J."/>
            <person name="Ramirez L."/>
            <person name="Alfaro M."/>
            <person name="Sun H."/>
            <person name="Tritt A."/>
            <person name="Yoshinaga Y."/>
            <person name="Zwiers L.-H."/>
            <person name="Turgeon B."/>
            <person name="Goodwin S."/>
            <person name="Spatafora J."/>
            <person name="Crous P."/>
            <person name="Grigoriev I."/>
        </authorList>
    </citation>
    <scope>NUCLEOTIDE SEQUENCE</scope>
    <source>
        <strain evidence="4">CBS 122681</strain>
    </source>
</reference>
<organism evidence="4 5">
    <name type="scientific">Lophiostoma macrostomum CBS 122681</name>
    <dbReference type="NCBI Taxonomy" id="1314788"/>
    <lineage>
        <taxon>Eukaryota</taxon>
        <taxon>Fungi</taxon>
        <taxon>Dikarya</taxon>
        <taxon>Ascomycota</taxon>
        <taxon>Pezizomycotina</taxon>
        <taxon>Dothideomycetes</taxon>
        <taxon>Pleosporomycetidae</taxon>
        <taxon>Pleosporales</taxon>
        <taxon>Lophiostomataceae</taxon>
        <taxon>Lophiostoma</taxon>
    </lineage>
</organism>
<dbReference type="PROSITE" id="PS50048">
    <property type="entry name" value="ZN2_CY6_FUNGAL_2"/>
    <property type="match status" value="1"/>
</dbReference>
<dbReference type="Proteomes" id="UP000799324">
    <property type="component" value="Unassembled WGS sequence"/>
</dbReference>
<dbReference type="InterPro" id="IPR007219">
    <property type="entry name" value="XnlR_reg_dom"/>
</dbReference>
<protein>
    <recommendedName>
        <fullName evidence="3">Zn(2)-C6 fungal-type domain-containing protein</fullName>
    </recommendedName>
</protein>
<dbReference type="PROSITE" id="PS00463">
    <property type="entry name" value="ZN2_CY6_FUNGAL_1"/>
    <property type="match status" value="1"/>
</dbReference>
<keyword evidence="2" id="KW-0539">Nucleus</keyword>
<gene>
    <name evidence="4" type="ORF">K491DRAFT_693149</name>
</gene>
<evidence type="ECO:0000256" key="1">
    <source>
        <dbReference type="ARBA" id="ARBA00022723"/>
    </source>
</evidence>
<name>A0A6A6T630_9PLEO</name>
<evidence type="ECO:0000313" key="4">
    <source>
        <dbReference type="EMBL" id="KAF2655122.1"/>
    </source>
</evidence>
<evidence type="ECO:0000259" key="3">
    <source>
        <dbReference type="PROSITE" id="PS50048"/>
    </source>
</evidence>
<feature type="domain" description="Zn(2)-C6 fungal-type" evidence="3">
    <location>
        <begin position="32"/>
        <end position="62"/>
    </location>
</feature>